<accession>A0AA88M0H5</accession>
<reference evidence="2" key="1">
    <citation type="submission" date="2023-08" db="EMBL/GenBank/DDBJ databases">
        <title>Pelteobagrus vachellii genome.</title>
        <authorList>
            <person name="Liu H."/>
        </authorList>
    </citation>
    <scope>NUCLEOTIDE SEQUENCE</scope>
    <source>
        <strain evidence="2">PRFRI_2022a</strain>
        <tissue evidence="2">Muscle</tissue>
    </source>
</reference>
<dbReference type="AlphaFoldDB" id="A0AA88M0H5"/>
<name>A0AA88M0H5_TACVA</name>
<evidence type="ECO:0000313" key="3">
    <source>
        <dbReference type="Proteomes" id="UP001187315"/>
    </source>
</evidence>
<protein>
    <submittedName>
        <fullName evidence="2">Uncharacterized protein</fullName>
    </submittedName>
</protein>
<dbReference type="EMBL" id="JAVHJS010000019">
    <property type="protein sequence ID" value="KAK2827776.1"/>
    <property type="molecule type" value="Genomic_DNA"/>
</dbReference>
<sequence>MTPGHIVHFKCELSDENKDFHVLWINTETQETFSNPLEVKLVALKQSWMCGRSQSHIFIIAGVFITFIFILIAMITAVCCTKTPEESLDSVTYAGVTFTKKSDPRAEW</sequence>
<dbReference type="Proteomes" id="UP001187315">
    <property type="component" value="Unassembled WGS sequence"/>
</dbReference>
<comment type="caution">
    <text evidence="2">The sequence shown here is derived from an EMBL/GenBank/DDBJ whole genome shotgun (WGS) entry which is preliminary data.</text>
</comment>
<keyword evidence="1" id="KW-0472">Membrane</keyword>
<keyword evidence="3" id="KW-1185">Reference proteome</keyword>
<proteinExistence type="predicted"/>
<evidence type="ECO:0000256" key="1">
    <source>
        <dbReference type="SAM" id="Phobius"/>
    </source>
</evidence>
<organism evidence="2 3">
    <name type="scientific">Tachysurus vachellii</name>
    <name type="common">Darkbarbel catfish</name>
    <name type="synonym">Pelteobagrus vachellii</name>
    <dbReference type="NCBI Taxonomy" id="175792"/>
    <lineage>
        <taxon>Eukaryota</taxon>
        <taxon>Metazoa</taxon>
        <taxon>Chordata</taxon>
        <taxon>Craniata</taxon>
        <taxon>Vertebrata</taxon>
        <taxon>Euteleostomi</taxon>
        <taxon>Actinopterygii</taxon>
        <taxon>Neopterygii</taxon>
        <taxon>Teleostei</taxon>
        <taxon>Ostariophysi</taxon>
        <taxon>Siluriformes</taxon>
        <taxon>Bagridae</taxon>
        <taxon>Tachysurus</taxon>
    </lineage>
</organism>
<evidence type="ECO:0000313" key="2">
    <source>
        <dbReference type="EMBL" id="KAK2827776.1"/>
    </source>
</evidence>
<gene>
    <name evidence="2" type="ORF">Q7C36_018702</name>
</gene>
<keyword evidence="1" id="KW-0812">Transmembrane</keyword>
<feature type="transmembrane region" description="Helical" evidence="1">
    <location>
        <begin position="57"/>
        <end position="78"/>
    </location>
</feature>
<keyword evidence="1" id="KW-1133">Transmembrane helix</keyword>